<feature type="domain" description="N-acetyltransferase" evidence="1">
    <location>
        <begin position="113"/>
        <end position="184"/>
    </location>
</feature>
<dbReference type="InterPro" id="IPR000182">
    <property type="entry name" value="GNAT_dom"/>
</dbReference>
<dbReference type="InterPro" id="IPR016181">
    <property type="entry name" value="Acyl_CoA_acyltransferase"/>
</dbReference>
<dbReference type="SUPFAM" id="SSF55729">
    <property type="entry name" value="Acyl-CoA N-acyltransferases (Nat)"/>
    <property type="match status" value="1"/>
</dbReference>
<comment type="caution">
    <text evidence="2">The sequence shown here is derived from an EMBL/GenBank/DDBJ whole genome shotgun (WGS) entry which is preliminary data.</text>
</comment>
<reference evidence="3" key="1">
    <citation type="journal article" date="2019" name="Int. J. Syst. Evol. Microbiol.">
        <title>The Global Catalogue of Microorganisms (GCM) 10K type strain sequencing project: providing services to taxonomists for standard genome sequencing and annotation.</title>
        <authorList>
            <consortium name="The Broad Institute Genomics Platform"/>
            <consortium name="The Broad Institute Genome Sequencing Center for Infectious Disease"/>
            <person name="Wu L."/>
            <person name="Ma J."/>
        </authorList>
    </citation>
    <scope>NUCLEOTIDE SEQUENCE [LARGE SCALE GENOMIC DNA]</scope>
    <source>
        <strain evidence="3">JCM 12607</strain>
    </source>
</reference>
<protein>
    <submittedName>
        <fullName evidence="2">GNAT family N-acetyltransferase</fullName>
        <ecNumber evidence="2">2.3.1.-</ecNumber>
    </submittedName>
</protein>
<sequence>MNDPQFPDTAPHGSEIDDCPPVDACVGALADAFARESATSWICGSSSANRENWFDATLRAEATIPGSRRYALTGDGGRPIAAAVLTPPGARLSPAAQAQWAARTLARCGPRSVQRTLRYLDLTEAGAPESAWTLEFIGVVPAAAGRGAGRRLLDRLLADTSVTAGVYLTTADPGNVALYQHFGFVTQRRLSVGPLNVATMLRRRTSSP</sequence>
<organism evidence="2 3">
    <name type="scientific">Streptomyces sanglieri</name>
    <dbReference type="NCBI Taxonomy" id="193460"/>
    <lineage>
        <taxon>Bacteria</taxon>
        <taxon>Bacillati</taxon>
        <taxon>Actinomycetota</taxon>
        <taxon>Actinomycetes</taxon>
        <taxon>Kitasatosporales</taxon>
        <taxon>Streptomycetaceae</taxon>
        <taxon>Streptomyces</taxon>
    </lineage>
</organism>
<proteinExistence type="predicted"/>
<dbReference type="EMBL" id="JBHTGL010000008">
    <property type="protein sequence ID" value="MFD0622913.1"/>
    <property type="molecule type" value="Genomic_DNA"/>
</dbReference>
<dbReference type="Pfam" id="PF00583">
    <property type="entry name" value="Acetyltransf_1"/>
    <property type="match status" value="1"/>
</dbReference>
<keyword evidence="2" id="KW-0012">Acyltransferase</keyword>
<name>A0ABW2WTS3_9ACTN</name>
<evidence type="ECO:0000259" key="1">
    <source>
        <dbReference type="Pfam" id="PF00583"/>
    </source>
</evidence>
<keyword evidence="3" id="KW-1185">Reference proteome</keyword>
<dbReference type="Gene3D" id="3.40.630.30">
    <property type="match status" value="1"/>
</dbReference>
<gene>
    <name evidence="2" type="ORF">ACFQ2K_08865</name>
</gene>
<keyword evidence="2" id="KW-0808">Transferase</keyword>
<dbReference type="GO" id="GO:0016746">
    <property type="term" value="F:acyltransferase activity"/>
    <property type="evidence" value="ECO:0007669"/>
    <property type="project" value="UniProtKB-KW"/>
</dbReference>
<evidence type="ECO:0000313" key="3">
    <source>
        <dbReference type="Proteomes" id="UP001596915"/>
    </source>
</evidence>
<dbReference type="EC" id="2.3.1.-" evidence="2"/>
<accession>A0ABW2WTS3</accession>
<dbReference type="Proteomes" id="UP001596915">
    <property type="component" value="Unassembled WGS sequence"/>
</dbReference>
<evidence type="ECO:0000313" key="2">
    <source>
        <dbReference type="EMBL" id="MFD0622913.1"/>
    </source>
</evidence>